<dbReference type="Proteomes" id="UP000429607">
    <property type="component" value="Unassembled WGS sequence"/>
</dbReference>
<evidence type="ECO:0000313" key="5">
    <source>
        <dbReference type="Proteomes" id="UP000429607"/>
    </source>
</evidence>
<protein>
    <submittedName>
        <fullName evidence="3">Uncharacterized protein</fullName>
    </submittedName>
</protein>
<reference evidence="5 7" key="1">
    <citation type="submission" date="2018-09" db="EMBL/GenBank/DDBJ databases">
        <title>Genomic investigation of the strawberry pathogen Phytophthora fragariae indicates pathogenicity is determined by transcriptional variation in three key races.</title>
        <authorList>
            <person name="Adams T.M."/>
            <person name="Armitage A.D."/>
            <person name="Sobczyk M.K."/>
            <person name="Bates H.J."/>
            <person name="Dunwell J.M."/>
            <person name="Nellist C.F."/>
            <person name="Harrison R.J."/>
        </authorList>
    </citation>
    <scope>NUCLEOTIDE SEQUENCE [LARGE SCALE GENOMIC DNA]</scope>
    <source>
        <strain evidence="3 5">SCRP249</strain>
        <strain evidence="2 7">SCRP324</strain>
        <strain evidence="4 6">SCRP333</strain>
    </source>
</reference>
<evidence type="ECO:0000313" key="3">
    <source>
        <dbReference type="EMBL" id="KAE9050055.1"/>
    </source>
</evidence>
<dbReference type="EMBL" id="QXFT01000152">
    <property type="protein sequence ID" value="KAE9352962.1"/>
    <property type="molecule type" value="Genomic_DNA"/>
</dbReference>
<feature type="region of interest" description="Disordered" evidence="1">
    <location>
        <begin position="1"/>
        <end position="45"/>
    </location>
</feature>
<feature type="compositionally biased region" description="Acidic residues" evidence="1">
    <location>
        <begin position="33"/>
        <end position="45"/>
    </location>
</feature>
<dbReference type="AlphaFoldDB" id="A0A6A3P7U6"/>
<comment type="caution">
    <text evidence="3">The sequence shown here is derived from an EMBL/GenBank/DDBJ whole genome shotgun (WGS) entry which is preliminary data.</text>
</comment>
<accession>A0A6A3P7U6</accession>
<evidence type="ECO:0000313" key="2">
    <source>
        <dbReference type="EMBL" id="KAE9045297.1"/>
    </source>
</evidence>
<proteinExistence type="predicted"/>
<gene>
    <name evidence="3" type="ORF">PR001_g2738</name>
    <name evidence="2" type="ORF">PR002_g2308</name>
    <name evidence="4" type="ORF">PR003_g4111</name>
</gene>
<name>A0A6A3P7U6_9STRA</name>
<sequence length="45" mass="4844">MSSDSNDLLNQVEAGEGPDEFGGLDSGDKPEENDLIDEDESDDDQ</sequence>
<dbReference type="Proteomes" id="UP000435112">
    <property type="component" value="Unassembled WGS sequence"/>
</dbReference>
<organism evidence="3 5">
    <name type="scientific">Phytophthora rubi</name>
    <dbReference type="NCBI Taxonomy" id="129364"/>
    <lineage>
        <taxon>Eukaryota</taxon>
        <taxon>Sar</taxon>
        <taxon>Stramenopiles</taxon>
        <taxon>Oomycota</taxon>
        <taxon>Peronosporomycetes</taxon>
        <taxon>Peronosporales</taxon>
        <taxon>Peronosporaceae</taxon>
        <taxon>Phytophthora</taxon>
    </lineage>
</organism>
<dbReference type="EMBL" id="QXFV01000096">
    <property type="protein sequence ID" value="KAE9050055.1"/>
    <property type="molecule type" value="Genomic_DNA"/>
</dbReference>
<keyword evidence="6" id="KW-1185">Reference proteome</keyword>
<evidence type="ECO:0000313" key="7">
    <source>
        <dbReference type="Proteomes" id="UP000435112"/>
    </source>
</evidence>
<dbReference type="Proteomes" id="UP000434957">
    <property type="component" value="Unassembled WGS sequence"/>
</dbReference>
<evidence type="ECO:0000313" key="4">
    <source>
        <dbReference type="EMBL" id="KAE9352962.1"/>
    </source>
</evidence>
<evidence type="ECO:0000313" key="6">
    <source>
        <dbReference type="Proteomes" id="UP000434957"/>
    </source>
</evidence>
<dbReference type="EMBL" id="QXFU01000077">
    <property type="protein sequence ID" value="KAE9045297.1"/>
    <property type="molecule type" value="Genomic_DNA"/>
</dbReference>
<evidence type="ECO:0000256" key="1">
    <source>
        <dbReference type="SAM" id="MobiDB-lite"/>
    </source>
</evidence>